<feature type="transmembrane region" description="Helical" evidence="6">
    <location>
        <begin position="20"/>
        <end position="39"/>
    </location>
</feature>
<feature type="transmembrane region" description="Helical" evidence="6">
    <location>
        <begin position="262"/>
        <end position="282"/>
    </location>
</feature>
<reference evidence="9" key="1">
    <citation type="journal article" date="2019" name="Int. J. Syst. Evol. Microbiol.">
        <title>The Global Catalogue of Microorganisms (GCM) 10K type strain sequencing project: providing services to taxonomists for standard genome sequencing and annotation.</title>
        <authorList>
            <consortium name="The Broad Institute Genomics Platform"/>
            <consortium name="The Broad Institute Genome Sequencing Center for Infectious Disease"/>
            <person name="Wu L."/>
            <person name="Ma J."/>
        </authorList>
    </citation>
    <scope>NUCLEOTIDE SEQUENCE [LARGE SCALE GENOMIC DNA]</scope>
    <source>
        <strain evidence="9">CCUG 43117</strain>
    </source>
</reference>
<dbReference type="InterPro" id="IPR020846">
    <property type="entry name" value="MFS_dom"/>
</dbReference>
<evidence type="ECO:0000256" key="1">
    <source>
        <dbReference type="ARBA" id="ARBA00004651"/>
    </source>
</evidence>
<dbReference type="Pfam" id="PF07690">
    <property type="entry name" value="MFS_1"/>
    <property type="match status" value="1"/>
</dbReference>
<feature type="transmembrane region" description="Helical" evidence="6">
    <location>
        <begin position="54"/>
        <end position="75"/>
    </location>
</feature>
<proteinExistence type="predicted"/>
<dbReference type="PANTHER" id="PTHR43124:SF3">
    <property type="entry name" value="CHLORAMPHENICOL EFFLUX PUMP RV0191"/>
    <property type="match status" value="1"/>
</dbReference>
<dbReference type="CDD" id="cd17324">
    <property type="entry name" value="MFS_NepI_like"/>
    <property type="match status" value="1"/>
</dbReference>
<dbReference type="SUPFAM" id="SSF103473">
    <property type="entry name" value="MFS general substrate transporter"/>
    <property type="match status" value="1"/>
</dbReference>
<feature type="transmembrane region" description="Helical" evidence="6">
    <location>
        <begin position="318"/>
        <end position="336"/>
    </location>
</feature>
<dbReference type="InterPro" id="IPR011701">
    <property type="entry name" value="MFS"/>
</dbReference>
<feature type="transmembrane region" description="Helical" evidence="6">
    <location>
        <begin position="173"/>
        <end position="195"/>
    </location>
</feature>
<sequence length="404" mass="41696">MSDTPPPAPAAAPAPTPLPALILVLGACGFASTFTMRIIDPLIPTLAGEFGRSVPQIVMMVTGFSLAYALGQPFLGPVADAVGKIRTILTCLLALALFSTVAALSQSYEIMAVVRGVTGIASGGIIPIAMAAIGDRAPMQERQVALGRFLVLMIIGQMSGSACSGLIATHLGWRAAFLSAAGVAALAAVLVAIVLKPRRNVTRQALSVAGALANYRIVFANPRTKLLYGLVVIEGILLFGIPAYVAAILFERSGVGPGEAGLAIAGMGFGCLVYGLLTRILVERLGPTRMTRTGGVVCAIGLALFAFDWPWWSAIPLFALQGFGFFLLHGTFQAQATELAPAARGSAMALFACCFFLGQATGPLAMGAAMHALGAPAAILLFAAAIVLFGYLTPRILPVPSSRT</sequence>
<keyword evidence="5 6" id="KW-0472">Membrane</keyword>
<organism evidence="8 9">
    <name type="scientific">Bosea massiliensis</name>
    <dbReference type="NCBI Taxonomy" id="151419"/>
    <lineage>
        <taxon>Bacteria</taxon>
        <taxon>Pseudomonadati</taxon>
        <taxon>Pseudomonadota</taxon>
        <taxon>Alphaproteobacteria</taxon>
        <taxon>Hyphomicrobiales</taxon>
        <taxon>Boseaceae</taxon>
        <taxon>Bosea</taxon>
    </lineage>
</organism>
<evidence type="ECO:0000256" key="4">
    <source>
        <dbReference type="ARBA" id="ARBA00022989"/>
    </source>
</evidence>
<feature type="transmembrane region" description="Helical" evidence="6">
    <location>
        <begin position="226"/>
        <end position="250"/>
    </location>
</feature>
<evidence type="ECO:0000256" key="2">
    <source>
        <dbReference type="ARBA" id="ARBA00022475"/>
    </source>
</evidence>
<keyword evidence="3 6" id="KW-0812">Transmembrane</keyword>
<dbReference type="PANTHER" id="PTHR43124">
    <property type="entry name" value="PURINE EFFLUX PUMP PBUE"/>
    <property type="match status" value="1"/>
</dbReference>
<evidence type="ECO:0000256" key="5">
    <source>
        <dbReference type="ARBA" id="ARBA00023136"/>
    </source>
</evidence>
<dbReference type="EMBL" id="JBHSLU010000092">
    <property type="protein sequence ID" value="MFC5508419.1"/>
    <property type="molecule type" value="Genomic_DNA"/>
</dbReference>
<comment type="caution">
    <text evidence="8">The sequence shown here is derived from an EMBL/GenBank/DDBJ whole genome shotgun (WGS) entry which is preliminary data.</text>
</comment>
<keyword evidence="4 6" id="KW-1133">Transmembrane helix</keyword>
<dbReference type="PROSITE" id="PS50850">
    <property type="entry name" value="MFS"/>
    <property type="match status" value="1"/>
</dbReference>
<keyword evidence="9" id="KW-1185">Reference proteome</keyword>
<feature type="transmembrane region" description="Helical" evidence="6">
    <location>
        <begin position="110"/>
        <end position="133"/>
    </location>
</feature>
<comment type="subcellular location">
    <subcellularLocation>
        <location evidence="1">Cell membrane</location>
        <topology evidence="1">Multi-pass membrane protein</topology>
    </subcellularLocation>
</comment>
<evidence type="ECO:0000313" key="9">
    <source>
        <dbReference type="Proteomes" id="UP001596060"/>
    </source>
</evidence>
<accession>A0ABW0PC72</accession>
<evidence type="ECO:0000256" key="3">
    <source>
        <dbReference type="ARBA" id="ARBA00022692"/>
    </source>
</evidence>
<dbReference type="RefSeq" id="WP_066716562.1">
    <property type="nucleotide sequence ID" value="NZ_JBHSLU010000092.1"/>
</dbReference>
<dbReference type="InterPro" id="IPR050189">
    <property type="entry name" value="MFS_Efflux_Transporters"/>
</dbReference>
<dbReference type="Gene3D" id="1.20.1250.20">
    <property type="entry name" value="MFS general substrate transporter like domains"/>
    <property type="match status" value="1"/>
</dbReference>
<name>A0ABW0PC72_9HYPH</name>
<feature type="transmembrane region" description="Helical" evidence="6">
    <location>
        <begin position="372"/>
        <end position="393"/>
    </location>
</feature>
<feature type="transmembrane region" description="Helical" evidence="6">
    <location>
        <begin position="145"/>
        <end position="167"/>
    </location>
</feature>
<dbReference type="Proteomes" id="UP001596060">
    <property type="component" value="Unassembled WGS sequence"/>
</dbReference>
<gene>
    <name evidence="8" type="ORF">ACFPN9_24550</name>
</gene>
<feature type="transmembrane region" description="Helical" evidence="6">
    <location>
        <begin position="87"/>
        <end position="104"/>
    </location>
</feature>
<evidence type="ECO:0000256" key="6">
    <source>
        <dbReference type="SAM" id="Phobius"/>
    </source>
</evidence>
<protein>
    <submittedName>
        <fullName evidence="8">MFS transporter</fullName>
    </submittedName>
</protein>
<feature type="transmembrane region" description="Helical" evidence="6">
    <location>
        <begin position="348"/>
        <end position="366"/>
    </location>
</feature>
<feature type="domain" description="Major facilitator superfamily (MFS) profile" evidence="7">
    <location>
        <begin position="21"/>
        <end position="402"/>
    </location>
</feature>
<feature type="transmembrane region" description="Helical" evidence="6">
    <location>
        <begin position="294"/>
        <end position="312"/>
    </location>
</feature>
<dbReference type="InterPro" id="IPR036259">
    <property type="entry name" value="MFS_trans_sf"/>
</dbReference>
<keyword evidence="2" id="KW-1003">Cell membrane</keyword>
<evidence type="ECO:0000313" key="8">
    <source>
        <dbReference type="EMBL" id="MFC5508419.1"/>
    </source>
</evidence>
<evidence type="ECO:0000259" key="7">
    <source>
        <dbReference type="PROSITE" id="PS50850"/>
    </source>
</evidence>